<feature type="compositionally biased region" description="Basic and acidic residues" evidence="4">
    <location>
        <begin position="872"/>
        <end position="884"/>
    </location>
</feature>
<feature type="region of interest" description="Disordered" evidence="4">
    <location>
        <begin position="2197"/>
        <end position="2223"/>
    </location>
</feature>
<feature type="compositionally biased region" description="Polar residues" evidence="4">
    <location>
        <begin position="2211"/>
        <end position="2223"/>
    </location>
</feature>
<dbReference type="InterPro" id="IPR012677">
    <property type="entry name" value="Nucleotide-bd_a/b_plait_sf"/>
</dbReference>
<dbReference type="EMBL" id="JARBJD010000009">
    <property type="protein sequence ID" value="KAK2962774.1"/>
    <property type="molecule type" value="Genomic_DNA"/>
</dbReference>
<gene>
    <name evidence="6" type="ORF">BLNAU_2209</name>
</gene>
<feature type="region of interest" description="Disordered" evidence="4">
    <location>
        <begin position="781"/>
        <end position="909"/>
    </location>
</feature>
<evidence type="ECO:0000313" key="7">
    <source>
        <dbReference type="Proteomes" id="UP001281761"/>
    </source>
</evidence>
<dbReference type="PROSITE" id="PS50102">
    <property type="entry name" value="RRM"/>
    <property type="match status" value="3"/>
</dbReference>
<comment type="caution">
    <text evidence="6">The sequence shown here is derived from an EMBL/GenBank/DDBJ whole genome shotgun (WGS) entry which is preliminary data.</text>
</comment>
<feature type="region of interest" description="Disordered" evidence="4">
    <location>
        <begin position="1349"/>
        <end position="1426"/>
    </location>
</feature>
<dbReference type="InterPro" id="IPR000504">
    <property type="entry name" value="RRM_dom"/>
</dbReference>
<dbReference type="SMART" id="SM00360">
    <property type="entry name" value="RRM"/>
    <property type="match status" value="4"/>
</dbReference>
<dbReference type="InterPro" id="IPR035979">
    <property type="entry name" value="RBD_domain_sf"/>
</dbReference>
<feature type="region of interest" description="Disordered" evidence="4">
    <location>
        <begin position="1072"/>
        <end position="1096"/>
    </location>
</feature>
<protein>
    <submittedName>
        <fullName evidence="6">Polypyrimidine tract-binding protein</fullName>
    </submittedName>
</protein>
<dbReference type="Gene3D" id="1.25.10.10">
    <property type="entry name" value="Leucine-rich Repeat Variant"/>
    <property type="match status" value="1"/>
</dbReference>
<feature type="domain" description="RRM" evidence="5">
    <location>
        <begin position="250"/>
        <end position="324"/>
    </location>
</feature>
<dbReference type="InterPro" id="IPR016024">
    <property type="entry name" value="ARM-type_fold"/>
</dbReference>
<dbReference type="CDD" id="cd12421">
    <property type="entry name" value="RRM1_PTBP1_hnRNPL_like"/>
    <property type="match status" value="1"/>
</dbReference>
<name>A0ABQ9YG81_9EUKA</name>
<feature type="compositionally biased region" description="Polar residues" evidence="4">
    <location>
        <begin position="848"/>
        <end position="871"/>
    </location>
</feature>
<proteinExistence type="predicted"/>
<evidence type="ECO:0000256" key="3">
    <source>
        <dbReference type="PROSITE-ProRule" id="PRU00176"/>
    </source>
</evidence>
<feature type="compositionally biased region" description="Acidic residues" evidence="4">
    <location>
        <begin position="723"/>
        <end position="738"/>
    </location>
</feature>
<keyword evidence="7" id="KW-1185">Reference proteome</keyword>
<feature type="region of interest" description="Disordered" evidence="4">
    <location>
        <begin position="211"/>
        <end position="249"/>
    </location>
</feature>
<feature type="compositionally biased region" description="Basic and acidic residues" evidence="4">
    <location>
        <begin position="1372"/>
        <end position="1385"/>
    </location>
</feature>
<evidence type="ECO:0000259" key="5">
    <source>
        <dbReference type="PROSITE" id="PS50102"/>
    </source>
</evidence>
<dbReference type="Pfam" id="PF13893">
    <property type="entry name" value="RRM_5"/>
    <property type="match status" value="2"/>
</dbReference>
<feature type="compositionally biased region" description="Basic and acidic residues" evidence="4">
    <location>
        <begin position="800"/>
        <end position="810"/>
    </location>
</feature>
<evidence type="ECO:0000256" key="2">
    <source>
        <dbReference type="ARBA" id="ARBA00022884"/>
    </source>
</evidence>
<feature type="compositionally biased region" description="Polar residues" evidence="4">
    <location>
        <begin position="218"/>
        <end position="249"/>
    </location>
</feature>
<feature type="compositionally biased region" description="Basic and acidic residues" evidence="4">
    <location>
        <begin position="829"/>
        <end position="845"/>
    </location>
</feature>
<dbReference type="Pfam" id="PF11835">
    <property type="entry name" value="RRM_8"/>
    <property type="match status" value="1"/>
</dbReference>
<feature type="domain" description="RRM" evidence="5">
    <location>
        <begin position="110"/>
        <end position="194"/>
    </location>
</feature>
<feature type="compositionally biased region" description="Polar residues" evidence="4">
    <location>
        <begin position="896"/>
        <end position="907"/>
    </location>
</feature>
<evidence type="ECO:0000256" key="1">
    <source>
        <dbReference type="ARBA" id="ARBA00022737"/>
    </source>
</evidence>
<evidence type="ECO:0000313" key="6">
    <source>
        <dbReference type="EMBL" id="KAK2962774.1"/>
    </source>
</evidence>
<feature type="region of interest" description="Disordered" evidence="4">
    <location>
        <begin position="720"/>
        <end position="744"/>
    </location>
</feature>
<dbReference type="InterPro" id="IPR021790">
    <property type="entry name" value="PTBP1-like_RRM2"/>
</dbReference>
<dbReference type="PANTHER" id="PTHR15592">
    <property type="entry name" value="MATRIN 3/NUCLEAR PROTEIN 220-RELATED"/>
    <property type="match status" value="1"/>
</dbReference>
<dbReference type="SUPFAM" id="SSF48371">
    <property type="entry name" value="ARM repeat"/>
    <property type="match status" value="1"/>
</dbReference>
<dbReference type="InterPro" id="IPR011989">
    <property type="entry name" value="ARM-like"/>
</dbReference>
<accession>A0ABQ9YG81</accession>
<feature type="region of interest" description="Disordered" evidence="4">
    <location>
        <begin position="2124"/>
        <end position="2143"/>
    </location>
</feature>
<sequence length="2223" mass="249018">MATPQTKASKFHPQNPPSPVIHFRNVADQIAQNDLRLLMEPFGTIARILLLSNKNQALVEFTSLNSAQTFINAYRAFPPHIRGTTIYPSFSQHQTLKIDDETQTATDEPGKVLLVSITNTKHPITADVLSAVFSPFDKSPKGTVDKIVIFHRTSGPQAFVQFSSPVYAKSALAELDGKNIYPGCCTLSIQMSELKSVAVQQNSENSVDFTEQKGGLLSNGNTTNHSFGRKSQQSTSYTPQQNTSHPSHSNIIIVSNYPGDQYTIDHLFNVFSNYGYIRQIKILHTKSNTAFIEFTNTTNAQQAVQNLSGLKLNGKTLNCDIARIQTLNDDPSGDSEHSKRYTETRLNRFPARTSGVLKSHCPPTNCLHISGLNDSATEAGLIAHFSPVSPPTGVKIFTAGDKKMGFLQFRNPNATLKSVIVDTNDTRTFRIDPTEGRSIVFRTDDRDLLLKEFGIRYTSFMKYNSLVDVDFPITPGHHLFKEQIGLSVQKLFEPPKQCHRVKFASFVFYIPKSFHPTFHLRETVPADFIPDFGCTFQLSPTSSFIKSSSILFDSASPFLEQVHKQDVNCLFTTSRTPFHTAECVGFTNNNDEHVEVWVLPPQNGQFISSAVNLRSTTEMLTGRISTMLQMNSIEPLIQPMSFVVYTHDYKKKVNITGELASMFLWCAQSRAVPPGRDIKIYYCRRSFAPPFGIYSQDIVVICYGRKGTKYEIPPVIGKKGVLEEDDEPESDAEQEDIMEPPFPRKDSAFLVGVKSADQLAPHSIPSSMFNTPDAITRNTSVASFSPEQLKSHRPTPPDSMNHDALPRESADSTQSMSIPYAYQSPPDTSGEHSDVGSHESPEKMDPNTPETGDHTASTPEHGTQDTPTQQSPERDSSKAEDHAPKGALAEIPFSWADSSTTDANTPTAEAKKLDTSTILFQSSVSLLPNPTSLSTDATPHVAKAEPAPKLKFTDFEGIVDSFHAELMPSRYDKTYLAAMTDWMFLPPEFIDYYNTDELQVRMTQYWKLEKFTRNVASAISSSITYARRVVRHTHFFELNNALPFVLPNDFGHKKSKHGRQKPEETTVTIETITQQQDSEARRTMREVGQPEETTGGDVFDEAKWERKMRRPTGDAIDDAVAVKGADKALAKMKAVAQGIANKLKKNTQAFSDAFTNEERLERQNLDLTDDPFKVIDSFEKMIGGANGREYLIKGWGGEEGAWAKTVKKEKEEEFSVRKAQQSEKPEFGASIVSAGASVTSAKDADGIQARVKEEDQVKLVLRQFDLLTPQLLNACDGGVASSLCLNVSKREREAIWMDRVSRILLMALEAKIVDAESPHEPADLFDLICLVLMSDLVLATPNNEVDNQIRLKKQRERGPKYGSKQATDELEGEGKEIKDHVDKIDGATFMAGGVGEDDEPDSESNSATASLTESNSEDSDDTKEKKKVSRFLEKQAKVTVMITSAVILPINVTLPKRKRPPLSKEEIEKRITKQKKKLIRQNLKEYKMNLLIANGLLDKPPEPPNPKTMSVDELFQRRRDALLNNEAVERNRGLRKPPVVSVTLPFSLPNLKNFDFHTRASTAASKLLTFFLHLRFPGETYRAPESLRAALSMVIMNEQLTKVKEQRDDDRFTNQMRLDVVVNEVQFNEDMMISLLRTGCAQQMLSPVFAEDCCRYILNFQQHKKDRTAGTLDLDKGPVLVDEHHPAPVSVLFIQFLSILLRRALFHVDMTVGQIHAYANAYRELHFNHDLDEEEKAPLVLLFKTLPSPYFIQALLANPRRFNKSLLMTLCEVITKLALNPANRNTMCACGILSLLITFFEGQTIRTVGVEKKNQKQKDSFSTLSKLVPFVTPHDLGARCIFSLLLAIHNLILNNIDGKTEVGTPEMIRVFISLAQQENEQILAEVLILLRLIADGGPTALSALSQFSVFELCYSVMRSHVLPGVRQFLPIVKGAVQLIWALAPNPQLRKMAIDFHLRSRLGILLQDRKLPFEIAEKAMGAIERLWESEEDEEDSPDDRTKTMVLVVPTEEIQKSVDEMNALFTFDTTKDQDGSELDQIVKGVLAHFHRLSIAHSRFTSAKNLPPEENWGEIPIFRRLLRQILMCFSCLLQIAQSQTMNTIAATEPEAYVHPIEKVAKPKVQVSRWRAQSSPTPEDADEEEEEDFDWQLKAINRMRDLLEDCTWSDEIHSLATVALTHTTGAEKMTMELSERVLQLSDKYKTGPNPKPTVPTVQENPAGTDSV</sequence>
<feature type="domain" description="RRM" evidence="5">
    <location>
        <begin position="19"/>
        <end position="103"/>
    </location>
</feature>
<dbReference type="Gene3D" id="3.30.70.330">
    <property type="match status" value="4"/>
</dbReference>
<evidence type="ECO:0000256" key="4">
    <source>
        <dbReference type="SAM" id="MobiDB-lite"/>
    </source>
</evidence>
<dbReference type="Proteomes" id="UP001281761">
    <property type="component" value="Unassembled WGS sequence"/>
</dbReference>
<organism evidence="6 7">
    <name type="scientific">Blattamonas nauphoetae</name>
    <dbReference type="NCBI Taxonomy" id="2049346"/>
    <lineage>
        <taxon>Eukaryota</taxon>
        <taxon>Metamonada</taxon>
        <taxon>Preaxostyla</taxon>
        <taxon>Oxymonadida</taxon>
        <taxon>Blattamonas</taxon>
    </lineage>
</organism>
<keyword evidence="1" id="KW-0677">Repeat</keyword>
<dbReference type="CDD" id="cd12422">
    <property type="entry name" value="RRM2_PTBP1_hnRNPL_like"/>
    <property type="match status" value="1"/>
</dbReference>
<dbReference type="SUPFAM" id="SSF54928">
    <property type="entry name" value="RNA-binding domain, RBD"/>
    <property type="match status" value="3"/>
</dbReference>
<keyword evidence="2 3" id="KW-0694">RNA-binding</keyword>
<reference evidence="6 7" key="1">
    <citation type="journal article" date="2022" name="bioRxiv">
        <title>Genomics of Preaxostyla Flagellates Illuminates Evolutionary Transitions and the Path Towards Mitochondrial Loss.</title>
        <authorList>
            <person name="Novak L.V.F."/>
            <person name="Treitli S.C."/>
            <person name="Pyrih J."/>
            <person name="Halakuc P."/>
            <person name="Pipaliya S.V."/>
            <person name="Vacek V."/>
            <person name="Brzon O."/>
            <person name="Soukal P."/>
            <person name="Eme L."/>
            <person name="Dacks J.B."/>
            <person name="Karnkowska A."/>
            <person name="Elias M."/>
            <person name="Hampl V."/>
        </authorList>
    </citation>
    <scope>NUCLEOTIDE SEQUENCE [LARGE SCALE GENOMIC DNA]</scope>
    <source>
        <strain evidence="6">NAU3</strain>
        <tissue evidence="6">Gut</tissue>
    </source>
</reference>